<dbReference type="Pfam" id="PF00406">
    <property type="entry name" value="ADK"/>
    <property type="match status" value="1"/>
</dbReference>
<dbReference type="EC" id="2.7.4.3" evidence="5 7"/>
<evidence type="ECO:0000256" key="7">
    <source>
        <dbReference type="RuleBase" id="RU003331"/>
    </source>
</evidence>
<comment type="pathway">
    <text evidence="5">Purine metabolism; AMP biosynthesis via salvage pathway; AMP from ADP: step 1/1.</text>
</comment>
<evidence type="ECO:0000256" key="3">
    <source>
        <dbReference type="ARBA" id="ARBA00022741"/>
    </source>
</evidence>
<keyword evidence="1 5" id="KW-0808">Transferase</keyword>
<comment type="domain">
    <text evidence="5">Consists of three domains, a large central CORE domain and two small peripheral domains, NMPbind and LID, which undergo movements during catalysis. The LID domain closes over the site of phosphoryl transfer upon ATP binding. Assembling and dissambling the active center during each catalytic cycle provides an effective means to prevent ATP hydrolysis.</text>
</comment>
<evidence type="ECO:0000256" key="5">
    <source>
        <dbReference type="HAMAP-Rule" id="MF_00235"/>
    </source>
</evidence>
<evidence type="ECO:0000256" key="2">
    <source>
        <dbReference type="ARBA" id="ARBA00022727"/>
    </source>
</evidence>
<dbReference type="AlphaFoldDB" id="A0A2H0BWX8"/>
<organism evidence="8 9">
    <name type="scientific">Candidatus Roizmanbacteria bacterium CG22_combo_CG10-13_8_21_14_all_38_20</name>
    <dbReference type="NCBI Taxonomy" id="1974862"/>
    <lineage>
        <taxon>Bacteria</taxon>
        <taxon>Candidatus Roizmaniibacteriota</taxon>
    </lineage>
</organism>
<feature type="binding site" evidence="5">
    <location>
        <position position="120"/>
    </location>
    <ligand>
        <name>ATP</name>
        <dbReference type="ChEBI" id="CHEBI:30616"/>
    </ligand>
</feature>
<comment type="similarity">
    <text evidence="5 6">Belongs to the adenylate kinase family.</text>
</comment>
<evidence type="ECO:0000256" key="4">
    <source>
        <dbReference type="ARBA" id="ARBA00022777"/>
    </source>
</evidence>
<feature type="binding site" evidence="5">
    <location>
        <position position="36"/>
    </location>
    <ligand>
        <name>AMP</name>
        <dbReference type="ChEBI" id="CHEBI:456215"/>
    </ligand>
</feature>
<dbReference type="InterPro" id="IPR000850">
    <property type="entry name" value="Adenylat/UMP-CMP_kin"/>
</dbReference>
<comment type="caution">
    <text evidence="8">The sequence shown here is derived from an EMBL/GenBank/DDBJ whole genome shotgun (WGS) entry which is preliminary data.</text>
</comment>
<dbReference type="SUPFAM" id="SSF52540">
    <property type="entry name" value="P-loop containing nucleoside triphosphate hydrolases"/>
    <property type="match status" value="1"/>
</dbReference>
<dbReference type="InterPro" id="IPR027417">
    <property type="entry name" value="P-loop_NTPase"/>
</dbReference>
<dbReference type="EMBL" id="PCTA01000003">
    <property type="protein sequence ID" value="PIP62172.1"/>
    <property type="molecule type" value="Genomic_DNA"/>
</dbReference>
<protein>
    <recommendedName>
        <fullName evidence="5 7">Adenylate kinase</fullName>
        <shortName evidence="5">AK</shortName>
        <ecNumber evidence="5 7">2.7.4.3</ecNumber>
    </recommendedName>
    <alternativeName>
        <fullName evidence="5">ATP-AMP transphosphorylase</fullName>
    </alternativeName>
    <alternativeName>
        <fullName evidence="5">ATP:AMP phosphotransferase</fullName>
    </alternativeName>
    <alternativeName>
        <fullName evidence="5">Adenylate monophosphate kinase</fullName>
    </alternativeName>
</protein>
<dbReference type="HAMAP" id="MF_00235">
    <property type="entry name" value="Adenylate_kinase_Adk"/>
    <property type="match status" value="1"/>
</dbReference>
<comment type="catalytic activity">
    <reaction evidence="5 7">
        <text>AMP + ATP = 2 ADP</text>
        <dbReference type="Rhea" id="RHEA:12973"/>
        <dbReference type="ChEBI" id="CHEBI:30616"/>
        <dbReference type="ChEBI" id="CHEBI:456215"/>
        <dbReference type="ChEBI" id="CHEBI:456216"/>
        <dbReference type="EC" id="2.7.4.3"/>
    </reaction>
</comment>
<keyword evidence="4 5" id="KW-0418">Kinase</keyword>
<evidence type="ECO:0000256" key="1">
    <source>
        <dbReference type="ARBA" id="ARBA00022679"/>
    </source>
</evidence>
<evidence type="ECO:0000256" key="6">
    <source>
        <dbReference type="RuleBase" id="RU003330"/>
    </source>
</evidence>
<feature type="binding site" evidence="5">
    <location>
        <begin position="57"/>
        <end position="59"/>
    </location>
    <ligand>
        <name>AMP</name>
        <dbReference type="ChEBI" id="CHEBI:456215"/>
    </ligand>
</feature>
<feature type="binding site" evidence="5">
    <location>
        <begin position="85"/>
        <end position="88"/>
    </location>
    <ligand>
        <name>AMP</name>
        <dbReference type="ChEBI" id="CHEBI:456215"/>
    </ligand>
</feature>
<comment type="caution">
    <text evidence="5">Lacks conserved residue(s) required for the propagation of feature annotation.</text>
</comment>
<evidence type="ECO:0000313" key="8">
    <source>
        <dbReference type="EMBL" id="PIP62172.1"/>
    </source>
</evidence>
<dbReference type="UniPathway" id="UPA00588">
    <property type="reaction ID" value="UER00649"/>
</dbReference>
<reference evidence="8 9" key="1">
    <citation type="submission" date="2017-09" db="EMBL/GenBank/DDBJ databases">
        <title>Depth-based differentiation of microbial function through sediment-hosted aquifers and enrichment of novel symbionts in the deep terrestrial subsurface.</title>
        <authorList>
            <person name="Probst A.J."/>
            <person name="Ladd B."/>
            <person name="Jarett J.K."/>
            <person name="Geller-Mcgrath D.E."/>
            <person name="Sieber C.M."/>
            <person name="Emerson J.B."/>
            <person name="Anantharaman K."/>
            <person name="Thomas B.C."/>
            <person name="Malmstrom R."/>
            <person name="Stieglmeier M."/>
            <person name="Klingl A."/>
            <person name="Woyke T."/>
            <person name="Ryan C.M."/>
            <person name="Banfield J.F."/>
        </authorList>
    </citation>
    <scope>NUCLEOTIDE SEQUENCE [LARGE SCALE GENOMIC DNA]</scope>
    <source>
        <strain evidence="8">CG22_combo_CG10-13_8_21_14_all_38_20</strain>
    </source>
</reference>
<evidence type="ECO:0000313" key="9">
    <source>
        <dbReference type="Proteomes" id="UP000231246"/>
    </source>
</evidence>
<dbReference type="PROSITE" id="PS00113">
    <property type="entry name" value="ADENYLATE_KINASE"/>
    <property type="match status" value="1"/>
</dbReference>
<dbReference type="GO" id="GO:0005524">
    <property type="term" value="F:ATP binding"/>
    <property type="evidence" value="ECO:0007669"/>
    <property type="project" value="UniProtKB-UniRule"/>
</dbReference>
<feature type="binding site" evidence="5">
    <location>
        <position position="136"/>
    </location>
    <ligand>
        <name>AMP</name>
        <dbReference type="ChEBI" id="CHEBI:456215"/>
    </ligand>
</feature>
<dbReference type="PRINTS" id="PR00094">
    <property type="entry name" value="ADENYLTKNASE"/>
</dbReference>
<keyword evidence="5 7" id="KW-0067">ATP-binding</keyword>
<feature type="binding site" evidence="5">
    <location>
        <position position="164"/>
    </location>
    <ligand>
        <name>ATP</name>
        <dbReference type="ChEBI" id="CHEBI:30616"/>
    </ligand>
</feature>
<accession>A0A2H0BWX8</accession>
<dbReference type="GO" id="GO:0004017">
    <property type="term" value="F:AMP kinase activity"/>
    <property type="evidence" value="ECO:0007669"/>
    <property type="project" value="UniProtKB-UniRule"/>
</dbReference>
<dbReference type="GO" id="GO:0044209">
    <property type="term" value="P:AMP salvage"/>
    <property type="evidence" value="ECO:0007669"/>
    <property type="project" value="UniProtKB-UniRule"/>
</dbReference>
<feature type="region of interest" description="NMP" evidence="5">
    <location>
        <begin position="30"/>
        <end position="59"/>
    </location>
</feature>
<feature type="binding site" evidence="5">
    <location>
        <begin position="10"/>
        <end position="15"/>
    </location>
    <ligand>
        <name>ATP</name>
        <dbReference type="ChEBI" id="CHEBI:30616"/>
    </ligand>
</feature>
<name>A0A2H0BWX8_9BACT</name>
<gene>
    <name evidence="5" type="primary">adk</name>
    <name evidence="8" type="ORF">COW99_00615</name>
</gene>
<dbReference type="Proteomes" id="UP000231246">
    <property type="component" value="Unassembled WGS sequence"/>
</dbReference>
<comment type="subcellular location">
    <subcellularLocation>
        <location evidence="5 7">Cytoplasm</location>
    </subcellularLocation>
</comment>
<feature type="binding site" evidence="5">
    <location>
        <position position="92"/>
    </location>
    <ligand>
        <name>AMP</name>
        <dbReference type="ChEBI" id="CHEBI:456215"/>
    </ligand>
</feature>
<keyword evidence="5" id="KW-0963">Cytoplasm</keyword>
<comment type="function">
    <text evidence="5">Catalyzes the reversible transfer of the terminal phosphate group between ATP and AMP. Plays an important role in cellular energy homeostasis and in adenine nucleotide metabolism.</text>
</comment>
<dbReference type="Gene3D" id="3.40.50.300">
    <property type="entry name" value="P-loop containing nucleotide triphosphate hydrolases"/>
    <property type="match status" value="1"/>
</dbReference>
<dbReference type="CDD" id="cd01428">
    <property type="entry name" value="ADK"/>
    <property type="match status" value="1"/>
</dbReference>
<proteinExistence type="inferred from homology"/>
<feature type="binding site" evidence="5">
    <location>
        <position position="31"/>
    </location>
    <ligand>
        <name>AMP</name>
        <dbReference type="ChEBI" id="CHEBI:456215"/>
    </ligand>
</feature>
<comment type="subunit">
    <text evidence="5 7">Monomer.</text>
</comment>
<dbReference type="PANTHER" id="PTHR23359">
    <property type="entry name" value="NUCLEOTIDE KINASE"/>
    <property type="match status" value="1"/>
</dbReference>
<feature type="binding site" evidence="5">
    <location>
        <position position="125"/>
    </location>
    <ligand>
        <name>AMP</name>
        <dbReference type="ChEBI" id="CHEBI:456215"/>
    </ligand>
</feature>
<dbReference type="InterPro" id="IPR033690">
    <property type="entry name" value="Adenylat_kinase_CS"/>
</dbReference>
<keyword evidence="2 5" id="KW-0545">Nucleotide biosynthesis</keyword>
<keyword evidence="3 5" id="KW-0547">Nucleotide-binding</keyword>
<sequence>MKLILMGIQGSGKSTQGVRLAKKFGLQYLSTGHIFRDMAQSKSRLGRYLKETMAAGLLIPDKKTIEIVEEYLARPEYKKGYIMDGFPRTIFQAEQFKHKLDLVIYLNVTDKEALWRISYRNDVLRDDETVIAVRKRIELFHKVTKPVLLFYRRRKILVEVDGEQPKTKVAEEIMKQVAKIKVSKKNT</sequence>
<dbReference type="GO" id="GO:0005737">
    <property type="term" value="C:cytoplasm"/>
    <property type="evidence" value="ECO:0007669"/>
    <property type="project" value="UniProtKB-SubCell"/>
</dbReference>